<evidence type="ECO:0000256" key="1">
    <source>
        <dbReference type="SAM" id="Phobius"/>
    </source>
</evidence>
<comment type="caution">
    <text evidence="2">The sequence shown here is derived from an EMBL/GenBank/DDBJ whole genome shotgun (WGS) entry which is preliminary data.</text>
</comment>
<dbReference type="EMBL" id="JAHCVJ010000002">
    <property type="protein sequence ID" value="MBT0664220.1"/>
    <property type="molecule type" value="Genomic_DNA"/>
</dbReference>
<reference evidence="2 3" key="1">
    <citation type="submission" date="2021-05" db="EMBL/GenBank/DDBJ databases">
        <title>The draft genome of Geobacter pelophilus DSM 12255.</title>
        <authorList>
            <person name="Xu Z."/>
            <person name="Masuda Y."/>
            <person name="Itoh H."/>
            <person name="Senoo K."/>
        </authorList>
    </citation>
    <scope>NUCLEOTIDE SEQUENCE [LARGE SCALE GENOMIC DNA]</scope>
    <source>
        <strain evidence="2 3">DSM 12255</strain>
    </source>
</reference>
<name>A0AAW4L3X1_9BACT</name>
<keyword evidence="3" id="KW-1185">Reference proteome</keyword>
<dbReference type="RefSeq" id="WP_214170979.1">
    <property type="nucleotide sequence ID" value="NZ_JAHCVJ010000002.1"/>
</dbReference>
<accession>A0AAW4L3X1</accession>
<gene>
    <name evidence="2" type="ORF">KI809_07885</name>
</gene>
<protein>
    <submittedName>
        <fullName evidence="2">Uncharacterized protein</fullName>
    </submittedName>
</protein>
<keyword evidence="1" id="KW-0812">Transmembrane</keyword>
<keyword evidence="1" id="KW-0472">Membrane</keyword>
<dbReference type="Proteomes" id="UP000811899">
    <property type="component" value="Unassembled WGS sequence"/>
</dbReference>
<evidence type="ECO:0000313" key="2">
    <source>
        <dbReference type="EMBL" id="MBT0664220.1"/>
    </source>
</evidence>
<organism evidence="2 3">
    <name type="scientific">Geoanaerobacter pelophilus</name>
    <dbReference type="NCBI Taxonomy" id="60036"/>
    <lineage>
        <taxon>Bacteria</taxon>
        <taxon>Pseudomonadati</taxon>
        <taxon>Thermodesulfobacteriota</taxon>
        <taxon>Desulfuromonadia</taxon>
        <taxon>Geobacterales</taxon>
        <taxon>Geobacteraceae</taxon>
        <taxon>Geoanaerobacter</taxon>
    </lineage>
</organism>
<proteinExistence type="predicted"/>
<feature type="transmembrane region" description="Helical" evidence="1">
    <location>
        <begin position="34"/>
        <end position="57"/>
    </location>
</feature>
<evidence type="ECO:0000313" key="3">
    <source>
        <dbReference type="Proteomes" id="UP000811899"/>
    </source>
</evidence>
<sequence>MILAIALIVCGLAGVAWGLPAMHRLRKPFDILASLLVLVGVISSLLGALILTVPGFFKGYL</sequence>
<dbReference type="AlphaFoldDB" id="A0AAW4L3X1"/>
<keyword evidence="1" id="KW-1133">Transmembrane helix</keyword>